<accession>A0A6G0W2G7</accession>
<reference evidence="3 4" key="1">
    <citation type="submission" date="2019-08" db="EMBL/GenBank/DDBJ databases">
        <title>Whole genome of Aphis craccivora.</title>
        <authorList>
            <person name="Voronova N.V."/>
            <person name="Shulinski R.S."/>
            <person name="Bandarenka Y.V."/>
            <person name="Zhorov D.G."/>
            <person name="Warner D."/>
        </authorList>
    </citation>
    <scope>NUCLEOTIDE SEQUENCE [LARGE SCALE GENOMIC DNA]</scope>
    <source>
        <strain evidence="3">180601</strain>
        <tissue evidence="3">Whole Body</tissue>
    </source>
</reference>
<organism evidence="3 4">
    <name type="scientific">Aphis craccivora</name>
    <name type="common">Cowpea aphid</name>
    <dbReference type="NCBI Taxonomy" id="307492"/>
    <lineage>
        <taxon>Eukaryota</taxon>
        <taxon>Metazoa</taxon>
        <taxon>Ecdysozoa</taxon>
        <taxon>Arthropoda</taxon>
        <taxon>Hexapoda</taxon>
        <taxon>Insecta</taxon>
        <taxon>Pterygota</taxon>
        <taxon>Neoptera</taxon>
        <taxon>Paraneoptera</taxon>
        <taxon>Hemiptera</taxon>
        <taxon>Sternorrhyncha</taxon>
        <taxon>Aphidomorpha</taxon>
        <taxon>Aphidoidea</taxon>
        <taxon>Aphididae</taxon>
        <taxon>Aphidini</taxon>
        <taxon>Aphis</taxon>
        <taxon>Aphis</taxon>
    </lineage>
</organism>
<evidence type="ECO:0000313" key="3">
    <source>
        <dbReference type="EMBL" id="KAF0721005.1"/>
    </source>
</evidence>
<dbReference type="Proteomes" id="UP000478052">
    <property type="component" value="Unassembled WGS sequence"/>
</dbReference>
<feature type="region of interest" description="Disordered" evidence="1">
    <location>
        <begin position="399"/>
        <end position="419"/>
    </location>
</feature>
<dbReference type="EMBL" id="VUJU01009333">
    <property type="protein sequence ID" value="KAF0721005.1"/>
    <property type="molecule type" value="Genomic_DNA"/>
</dbReference>
<evidence type="ECO:0000256" key="1">
    <source>
        <dbReference type="SAM" id="MobiDB-lite"/>
    </source>
</evidence>
<dbReference type="OrthoDB" id="6615926at2759"/>
<feature type="compositionally biased region" description="Polar residues" evidence="1">
    <location>
        <begin position="151"/>
        <end position="170"/>
    </location>
</feature>
<evidence type="ECO:0000259" key="2">
    <source>
        <dbReference type="Pfam" id="PF16064"/>
    </source>
</evidence>
<dbReference type="AlphaFoldDB" id="A0A6G0W2G7"/>
<feature type="compositionally biased region" description="Acidic residues" evidence="1">
    <location>
        <begin position="120"/>
        <end position="140"/>
    </location>
</feature>
<proteinExistence type="predicted"/>
<dbReference type="PANTHER" id="PTHR34153">
    <property type="entry name" value="SI:CH211-262H13.3-RELATED-RELATED"/>
    <property type="match status" value="1"/>
</dbReference>
<dbReference type="Pfam" id="PF16064">
    <property type="entry name" value="DUF4806"/>
    <property type="match status" value="1"/>
</dbReference>
<feature type="domain" description="DUF4806" evidence="2">
    <location>
        <begin position="294"/>
        <end position="362"/>
    </location>
</feature>
<protein>
    <submittedName>
        <fullName evidence="3">DUF4806 domain-containing protein</fullName>
    </submittedName>
</protein>
<gene>
    <name evidence="3" type="ORF">FWK35_00031151</name>
</gene>
<evidence type="ECO:0000313" key="4">
    <source>
        <dbReference type="Proteomes" id="UP000478052"/>
    </source>
</evidence>
<dbReference type="PANTHER" id="PTHR34153:SF2">
    <property type="entry name" value="SI:CH211-262H13.3-RELATED"/>
    <property type="match status" value="1"/>
</dbReference>
<dbReference type="InterPro" id="IPR032071">
    <property type="entry name" value="DUF4806"/>
</dbReference>
<sequence>MWTVVLFESDNTVNVVPNFWYSNGTCQWPKRNFKKDTKNMIKRRINHDEATFNSYKARPLLENIGSYDEAEAKAIKAQETSELSSNDDDKNTRKYRKIKQTSPPITKKLKEKSYLPEIPVFDEPETIDNNDGSSDYDSDEDKSYSAKTKESTVSFSPLFNDNSYNNTSPENELFNINHEKPSTSQNSVYYGSGSKKQKTKHISTSNLFKNIDYTPVQPIITPSSVNNSVDESDQAFRKCVRRALINLKYDAEHFHKRFDAQELLLEKILAKLDYQEPKGSAMVYDYNDVDVGVIDNDEDLKNIEETLINDKQYRNAVITLLSRFVGNTLPETIRKIMQRLFTDQFLSKYSFIGFKGKHQFSTLQCCSIIYDIVRAMKKFKDTPNIDIEKPIKNWMAQATPRMKKMAEKSQQTNHDYDNN</sequence>
<feature type="region of interest" description="Disordered" evidence="1">
    <location>
        <begin position="77"/>
        <end position="195"/>
    </location>
</feature>
<keyword evidence="4" id="KW-1185">Reference proteome</keyword>
<comment type="caution">
    <text evidence="3">The sequence shown here is derived from an EMBL/GenBank/DDBJ whole genome shotgun (WGS) entry which is preliminary data.</text>
</comment>
<feature type="compositionally biased region" description="Basic and acidic residues" evidence="1">
    <location>
        <begin position="141"/>
        <end position="150"/>
    </location>
</feature>
<name>A0A6G0W2G7_APHCR</name>